<dbReference type="GO" id="GO:0003747">
    <property type="term" value="F:translation release factor activity"/>
    <property type="evidence" value="ECO:0007669"/>
    <property type="project" value="InterPro"/>
</dbReference>
<dbReference type="PANTHER" id="PTHR47352">
    <property type="entry name" value="CLASS I PEPTIDE CHAIN RELEASE FACTOR"/>
    <property type="match status" value="1"/>
</dbReference>
<dbReference type="AlphaFoldDB" id="A0A699Z853"/>
<comment type="caution">
    <text evidence="4">The sequence shown here is derived from an EMBL/GenBank/DDBJ whole genome shotgun (WGS) entry which is preliminary data.</text>
</comment>
<feature type="region of interest" description="Disordered" evidence="2">
    <location>
        <begin position="194"/>
        <end position="225"/>
    </location>
</feature>
<dbReference type="InterPro" id="IPR000352">
    <property type="entry name" value="Pep_chain_release_fac_I"/>
</dbReference>
<evidence type="ECO:0000256" key="1">
    <source>
        <dbReference type="SAM" id="Coils"/>
    </source>
</evidence>
<dbReference type="SUPFAM" id="SSF110916">
    <property type="entry name" value="Peptidyl-tRNA hydrolase domain-like"/>
    <property type="match status" value="1"/>
</dbReference>
<dbReference type="Proteomes" id="UP000485058">
    <property type="component" value="Unassembled WGS sequence"/>
</dbReference>
<proteinExistence type="predicted"/>
<protein>
    <submittedName>
        <fullName evidence="4">RF_PROK_I domain-containing protein</fullName>
    </submittedName>
</protein>
<feature type="region of interest" description="Disordered" evidence="2">
    <location>
        <begin position="64"/>
        <end position="86"/>
    </location>
</feature>
<evidence type="ECO:0000313" key="4">
    <source>
        <dbReference type="EMBL" id="GFH17610.1"/>
    </source>
</evidence>
<name>A0A699Z853_HAELA</name>
<evidence type="ECO:0000259" key="3">
    <source>
        <dbReference type="PROSITE" id="PS00745"/>
    </source>
</evidence>
<feature type="compositionally biased region" description="Basic and acidic residues" evidence="2">
    <location>
        <begin position="200"/>
        <end position="211"/>
    </location>
</feature>
<dbReference type="PANTHER" id="PTHR47352:SF1">
    <property type="entry name" value="CLASS I PEPTIDE CHAIN RELEASE FACTOR"/>
    <property type="match status" value="1"/>
</dbReference>
<dbReference type="EMBL" id="BLLF01001176">
    <property type="protein sequence ID" value="GFH17610.1"/>
    <property type="molecule type" value="Genomic_DNA"/>
</dbReference>
<sequence>MPVCQALKRSCPSQDRVLPRHTLPSIHVGFTSPHQLTGTAGAGYAYITRSSWTLCMCYHGADVAASQPTDGSRRPSHRTYDGPALRPVTKDDVEFTFARSSGAGGQNVNKVNTKVDMRFELQRQTWIPPEVKEEVLRAEKNRFTKEGVLVITSQKHRTQAQNIEDALDKLQAVLDAALEAVRPKVVDMDTVKRVKQNIKAGHERRLDDKKRESTRKKERSRRDFD</sequence>
<dbReference type="PROSITE" id="PS00745">
    <property type="entry name" value="RF_PROK_I"/>
    <property type="match status" value="1"/>
</dbReference>
<dbReference type="Pfam" id="PF00472">
    <property type="entry name" value="RF-1"/>
    <property type="match status" value="1"/>
</dbReference>
<evidence type="ECO:0000256" key="2">
    <source>
        <dbReference type="SAM" id="MobiDB-lite"/>
    </source>
</evidence>
<organism evidence="4 5">
    <name type="scientific">Haematococcus lacustris</name>
    <name type="common">Green alga</name>
    <name type="synonym">Haematococcus pluvialis</name>
    <dbReference type="NCBI Taxonomy" id="44745"/>
    <lineage>
        <taxon>Eukaryota</taxon>
        <taxon>Viridiplantae</taxon>
        <taxon>Chlorophyta</taxon>
        <taxon>core chlorophytes</taxon>
        <taxon>Chlorophyceae</taxon>
        <taxon>CS clade</taxon>
        <taxon>Chlamydomonadales</taxon>
        <taxon>Haematococcaceae</taxon>
        <taxon>Haematococcus</taxon>
    </lineage>
</organism>
<dbReference type="Gene3D" id="3.30.160.20">
    <property type="match status" value="1"/>
</dbReference>
<accession>A0A699Z853</accession>
<dbReference type="FunFam" id="3.30.160.20:FF:000046">
    <property type="entry name" value="Peptidyl-tRNA hydrolase ICT1"/>
    <property type="match status" value="1"/>
</dbReference>
<feature type="domain" description="Prokaryotic-type class I peptide chain release factors" evidence="3">
    <location>
        <begin position="99"/>
        <end position="115"/>
    </location>
</feature>
<reference evidence="4 5" key="1">
    <citation type="submission" date="2020-02" db="EMBL/GenBank/DDBJ databases">
        <title>Draft genome sequence of Haematococcus lacustris strain NIES-144.</title>
        <authorList>
            <person name="Morimoto D."/>
            <person name="Nakagawa S."/>
            <person name="Yoshida T."/>
            <person name="Sawayama S."/>
        </authorList>
    </citation>
    <scope>NUCLEOTIDE SEQUENCE [LARGE SCALE GENOMIC DNA]</scope>
    <source>
        <strain evidence="4 5">NIES-144</strain>
    </source>
</reference>
<gene>
    <name evidence="4" type="ORF">HaLaN_14279</name>
</gene>
<keyword evidence="5" id="KW-1185">Reference proteome</keyword>
<evidence type="ECO:0000313" key="5">
    <source>
        <dbReference type="Proteomes" id="UP000485058"/>
    </source>
</evidence>
<dbReference type="NCBIfam" id="NF006718">
    <property type="entry name" value="PRK09256.1"/>
    <property type="match status" value="1"/>
</dbReference>
<keyword evidence="1" id="KW-0175">Coiled coil</keyword>
<feature type="coiled-coil region" evidence="1">
    <location>
        <begin position="153"/>
        <end position="180"/>
    </location>
</feature>